<name>A0A0A9WF74_LYGHE</name>
<dbReference type="EMBL" id="GBHO01036512">
    <property type="protein sequence ID" value="JAG07092.1"/>
    <property type="molecule type" value="Transcribed_RNA"/>
</dbReference>
<evidence type="ECO:0000313" key="4">
    <source>
        <dbReference type="EMBL" id="JAG07092.1"/>
    </source>
</evidence>
<evidence type="ECO:0000313" key="1">
    <source>
        <dbReference type="EMBL" id="JAG07084.1"/>
    </source>
</evidence>
<sequence>MRTTQIRVHMVVTLHNARRYMSWHAHRVLRHPSMRWGVCAEYLDSGNRVGGVYVEVVDGRVEGGVVHLVSVVRTDVHSGQRKWEPVCFVSPESPPLVQQSVRGQPVESCIDEWYGSWEKSTPCLLPDTTYNGNTSVTGGWGCGEGEVTHDMYGDCLRVEYSEEGSVVRV</sequence>
<protein>
    <submittedName>
        <fullName evidence="3">GMP synthase [glutamine-hydrolyzing] subunit A</fullName>
    </submittedName>
</protein>
<dbReference type="AlphaFoldDB" id="A0A0A9WF74"/>
<evidence type="ECO:0000313" key="5">
    <source>
        <dbReference type="EMBL" id="JAQ02190.1"/>
    </source>
</evidence>
<evidence type="ECO:0000313" key="2">
    <source>
        <dbReference type="EMBL" id="JAG07086.1"/>
    </source>
</evidence>
<dbReference type="EMBL" id="GDHC01016439">
    <property type="protein sequence ID" value="JAQ02190.1"/>
    <property type="molecule type" value="Transcribed_RNA"/>
</dbReference>
<accession>A0A0A9WF74</accession>
<dbReference type="EMBL" id="GBHO01036520">
    <property type="protein sequence ID" value="JAG07084.1"/>
    <property type="molecule type" value="Transcribed_RNA"/>
</dbReference>
<reference evidence="3" key="2">
    <citation type="submission" date="2014-07" db="EMBL/GenBank/DDBJ databases">
        <authorList>
            <person name="Hull J."/>
        </authorList>
    </citation>
    <scope>NUCLEOTIDE SEQUENCE</scope>
</reference>
<dbReference type="EMBL" id="GBHO01036518">
    <property type="protein sequence ID" value="JAG07086.1"/>
    <property type="molecule type" value="Transcribed_RNA"/>
</dbReference>
<organism evidence="3">
    <name type="scientific">Lygus hesperus</name>
    <name type="common">Western plant bug</name>
    <dbReference type="NCBI Taxonomy" id="30085"/>
    <lineage>
        <taxon>Eukaryota</taxon>
        <taxon>Metazoa</taxon>
        <taxon>Ecdysozoa</taxon>
        <taxon>Arthropoda</taxon>
        <taxon>Hexapoda</taxon>
        <taxon>Insecta</taxon>
        <taxon>Pterygota</taxon>
        <taxon>Neoptera</taxon>
        <taxon>Paraneoptera</taxon>
        <taxon>Hemiptera</taxon>
        <taxon>Heteroptera</taxon>
        <taxon>Panheteroptera</taxon>
        <taxon>Cimicomorpha</taxon>
        <taxon>Miridae</taxon>
        <taxon>Mirini</taxon>
        <taxon>Lygus</taxon>
    </lineage>
</organism>
<reference evidence="5" key="3">
    <citation type="journal article" date="2016" name="Gigascience">
        <title>De novo construction of an expanded transcriptome assembly for the western tarnished plant bug, Lygus hesperus.</title>
        <authorList>
            <person name="Tassone E.E."/>
            <person name="Geib S.M."/>
            <person name="Hall B."/>
            <person name="Fabrick J.A."/>
            <person name="Brent C.S."/>
            <person name="Hull J.J."/>
        </authorList>
    </citation>
    <scope>NUCLEOTIDE SEQUENCE</scope>
</reference>
<dbReference type="EMBL" id="GBHO01036517">
    <property type="protein sequence ID" value="JAG07087.1"/>
    <property type="molecule type" value="Transcribed_RNA"/>
</dbReference>
<evidence type="ECO:0000313" key="3">
    <source>
        <dbReference type="EMBL" id="JAG07087.1"/>
    </source>
</evidence>
<proteinExistence type="predicted"/>
<gene>
    <name evidence="3" type="primary">guaAA_3</name>
    <name evidence="2" type="synonym">guaAA_0</name>
    <name evidence="1" type="synonym">guaAA_2</name>
    <name evidence="4" type="synonym">guaAA_4</name>
    <name evidence="2" type="ORF">CM83_10618</name>
    <name evidence="1" type="ORF">CM83_10634</name>
    <name evidence="3" type="ORF">CM83_10658</name>
    <name evidence="4" type="ORF">CM83_10672</name>
    <name evidence="5" type="ORF">g.24144</name>
</gene>
<reference evidence="3" key="1">
    <citation type="journal article" date="2014" name="PLoS ONE">
        <title>Transcriptome-Based Identification of ABC Transporters in the Western Tarnished Plant Bug Lygus hesperus.</title>
        <authorList>
            <person name="Hull J.J."/>
            <person name="Chaney K."/>
            <person name="Geib S.M."/>
            <person name="Fabrick J.A."/>
            <person name="Brent C.S."/>
            <person name="Walsh D."/>
            <person name="Lavine L.C."/>
        </authorList>
    </citation>
    <scope>NUCLEOTIDE SEQUENCE</scope>
</reference>